<protein>
    <submittedName>
        <fullName evidence="2">Uncharacterized protein</fullName>
    </submittedName>
</protein>
<accession>A0A388L4P5</accession>
<reference evidence="2 3" key="1">
    <citation type="journal article" date="2018" name="Cell">
        <title>The Chara Genome: Secondary Complexity and Implications for Plant Terrestrialization.</title>
        <authorList>
            <person name="Nishiyama T."/>
            <person name="Sakayama H."/>
            <person name="Vries J.D."/>
            <person name="Buschmann H."/>
            <person name="Saint-Marcoux D."/>
            <person name="Ullrich K.K."/>
            <person name="Haas F.B."/>
            <person name="Vanderstraeten L."/>
            <person name="Becker D."/>
            <person name="Lang D."/>
            <person name="Vosolsobe S."/>
            <person name="Rombauts S."/>
            <person name="Wilhelmsson P.K.I."/>
            <person name="Janitza P."/>
            <person name="Kern R."/>
            <person name="Heyl A."/>
            <person name="Rumpler F."/>
            <person name="Villalobos L.I.A.C."/>
            <person name="Clay J.M."/>
            <person name="Skokan R."/>
            <person name="Toyoda A."/>
            <person name="Suzuki Y."/>
            <person name="Kagoshima H."/>
            <person name="Schijlen E."/>
            <person name="Tajeshwar N."/>
            <person name="Catarino B."/>
            <person name="Hetherington A.J."/>
            <person name="Saltykova A."/>
            <person name="Bonnot C."/>
            <person name="Breuninger H."/>
            <person name="Symeonidi A."/>
            <person name="Radhakrishnan G.V."/>
            <person name="Van Nieuwerburgh F."/>
            <person name="Deforce D."/>
            <person name="Chang C."/>
            <person name="Karol K.G."/>
            <person name="Hedrich R."/>
            <person name="Ulvskov P."/>
            <person name="Glockner G."/>
            <person name="Delwiche C.F."/>
            <person name="Petrasek J."/>
            <person name="Van de Peer Y."/>
            <person name="Friml J."/>
            <person name="Beilby M."/>
            <person name="Dolan L."/>
            <person name="Kohara Y."/>
            <person name="Sugano S."/>
            <person name="Fujiyama A."/>
            <person name="Delaux P.-M."/>
            <person name="Quint M."/>
            <person name="TheiBen G."/>
            <person name="Hagemann M."/>
            <person name="Harholt J."/>
            <person name="Dunand C."/>
            <person name="Zachgo S."/>
            <person name="Langdale J."/>
            <person name="Maumus F."/>
            <person name="Straeten D.V.D."/>
            <person name="Gould S.B."/>
            <person name="Rensing S.A."/>
        </authorList>
    </citation>
    <scope>NUCLEOTIDE SEQUENCE [LARGE SCALE GENOMIC DNA]</scope>
    <source>
        <strain evidence="2 3">S276</strain>
    </source>
</reference>
<keyword evidence="3" id="KW-1185">Reference proteome</keyword>
<gene>
    <name evidence="2" type="ORF">CBR_g23603</name>
</gene>
<proteinExistence type="predicted"/>
<feature type="compositionally biased region" description="Acidic residues" evidence="1">
    <location>
        <begin position="561"/>
        <end position="570"/>
    </location>
</feature>
<sequence>MVGRFDIRWFPGGSTPDGRVSHEHPMVGRRTNNPWSGVASTPDGRASLRHPMVGRRLDTRSCRRCDHRVLPRHLMVCSTSGPAARTERRHEVFLAVQHRVSPRRTMIQTGRPSGVAATPDDTDGATIGCHRGTRWYAAHRNPPLVQRGGMKCSLLCNIGPLGDTRWASRLCHRAPRRHPMVVPSVSSGATATPDGRPVICNWDQCYLLFACPLGLQSDLQLGPMRYLVFVRTGGPDVLFTIGCRDVVPSSSQTSTPKVVGRAALFCGMEWALDWFGGVKQQGCGPVIFMKDDGGHFYVCGGIDSFGVDKFAGEERYYDFHLTTCFNSGGVELPGKYKKVSLHLSGFAGYGMNAVALPPFDRSKKQKVVQMVGPIELLKKTPCYKVTGFKVKVDSNVHLSTPFVFADTLREDGFPKPGNTKEKSSKAAKAPSVFSRRAQHRKKASPRNKDEENAEWDTRGVPSSNHCPDGDDEVDEREGKSSEQGAEEGSMRGDATEGDGDERESGEAAGDDSAREDEGGGDEGENGEEEENPEGESSEEEENPGDAEERTPHGSKNKGRDEDSDEEESGGETDRDVEVAGTQASANSRKRKMYSERRRAEILGLGASHTAYVQHLERQLGKPEKERRERPAKNAKKKVRVEGTKEVADSGDEGVGVDPRDHTTKAGKLEPPAFDITTCFFLEYDKDGNAVQRPQEIYVDCTKVLPNPVGDPVQYNVRPLNEMLVVSIMRAMELQEKKGEWDRATWILAPVTEVAIRGQKQWVRVKPEHFDADDMHTYHWYAVGGQHTAEACRRPVAANSPAAQKWGVRSWRARAVYFDDNNLDGYAHVSTFDNTRETRAIPDSFRVSVKNIRDLWVDMGMPSGDWQHTPPETDKKTLRDNYQKFIRRAVRLTADS</sequence>
<organism evidence="2 3">
    <name type="scientific">Chara braunii</name>
    <name type="common">Braun's stonewort</name>
    <dbReference type="NCBI Taxonomy" id="69332"/>
    <lineage>
        <taxon>Eukaryota</taxon>
        <taxon>Viridiplantae</taxon>
        <taxon>Streptophyta</taxon>
        <taxon>Charophyceae</taxon>
        <taxon>Charales</taxon>
        <taxon>Characeae</taxon>
        <taxon>Chara</taxon>
    </lineage>
</organism>
<feature type="compositionally biased region" description="Basic and acidic residues" evidence="1">
    <location>
        <begin position="657"/>
        <end position="667"/>
    </location>
</feature>
<comment type="caution">
    <text evidence="2">The sequence shown here is derived from an EMBL/GenBank/DDBJ whole genome shotgun (WGS) entry which is preliminary data.</text>
</comment>
<dbReference type="Gramene" id="GBG77274">
    <property type="protein sequence ID" value="GBG77274"/>
    <property type="gene ID" value="CBR_g23603"/>
</dbReference>
<feature type="region of interest" description="Disordered" evidence="1">
    <location>
        <begin position="616"/>
        <end position="668"/>
    </location>
</feature>
<feature type="compositionally biased region" description="Acidic residues" evidence="1">
    <location>
        <begin position="518"/>
        <end position="545"/>
    </location>
</feature>
<evidence type="ECO:0000313" key="2">
    <source>
        <dbReference type="EMBL" id="GBG77274.1"/>
    </source>
</evidence>
<evidence type="ECO:0000313" key="3">
    <source>
        <dbReference type="Proteomes" id="UP000265515"/>
    </source>
</evidence>
<feature type="region of interest" description="Disordered" evidence="1">
    <location>
        <begin position="13"/>
        <end position="46"/>
    </location>
</feature>
<name>A0A388L4P5_CHABU</name>
<dbReference type="Proteomes" id="UP000265515">
    <property type="component" value="Unassembled WGS sequence"/>
</dbReference>
<dbReference type="AlphaFoldDB" id="A0A388L4P5"/>
<feature type="compositionally biased region" description="Basic residues" evidence="1">
    <location>
        <begin position="436"/>
        <end position="445"/>
    </location>
</feature>
<dbReference type="EMBL" id="BFEA01000264">
    <property type="protein sequence ID" value="GBG77274.1"/>
    <property type="molecule type" value="Genomic_DNA"/>
</dbReference>
<feature type="compositionally biased region" description="Basic and acidic residues" evidence="1">
    <location>
        <begin position="413"/>
        <end position="424"/>
    </location>
</feature>
<dbReference type="STRING" id="69332.A0A388L4P5"/>
<evidence type="ECO:0000256" key="1">
    <source>
        <dbReference type="SAM" id="MobiDB-lite"/>
    </source>
</evidence>
<feature type="region of interest" description="Disordered" evidence="1">
    <location>
        <begin position="413"/>
        <end position="595"/>
    </location>
</feature>
<feature type="compositionally biased region" description="Basic and acidic residues" evidence="1">
    <location>
        <begin position="616"/>
        <end position="631"/>
    </location>
</feature>
<feature type="compositionally biased region" description="Polar residues" evidence="1">
    <location>
        <begin position="30"/>
        <end position="39"/>
    </location>
</feature>